<gene>
    <name evidence="1" type="ORF">PaelaDRAFT_2601</name>
</gene>
<evidence type="ECO:0000313" key="1">
    <source>
        <dbReference type="EMBL" id="EHB64357.1"/>
    </source>
</evidence>
<dbReference type="Proteomes" id="UP000003891">
    <property type="component" value="Unassembled WGS sequence"/>
</dbReference>
<name>G4HF40_9BACL</name>
<dbReference type="STRING" id="743719.PaelaDRAFT_2601"/>
<evidence type="ECO:0000313" key="2">
    <source>
        <dbReference type="Proteomes" id="UP000003891"/>
    </source>
</evidence>
<protein>
    <submittedName>
        <fullName evidence="1">Uncharacterized protein</fullName>
    </submittedName>
</protein>
<sequence>MTILERVCFLKRRFFGRYMRTSELTVIYDVVK</sequence>
<dbReference type="EMBL" id="AGIP01000005">
    <property type="protein sequence ID" value="EHB64357.1"/>
    <property type="molecule type" value="Genomic_DNA"/>
</dbReference>
<proteinExistence type="predicted"/>
<organism evidence="1 2">
    <name type="scientific">Paenibacillus lactis 154</name>
    <dbReference type="NCBI Taxonomy" id="743719"/>
    <lineage>
        <taxon>Bacteria</taxon>
        <taxon>Bacillati</taxon>
        <taxon>Bacillota</taxon>
        <taxon>Bacilli</taxon>
        <taxon>Bacillales</taxon>
        <taxon>Paenibacillaceae</taxon>
        <taxon>Paenibacillus</taxon>
    </lineage>
</organism>
<reference evidence="1 2" key="1">
    <citation type="submission" date="2011-09" db="EMBL/GenBank/DDBJ databases">
        <title>The draft genome of Paenibacillus lactis 154.</title>
        <authorList>
            <consortium name="US DOE Joint Genome Institute (JGI-PGF)"/>
            <person name="Lucas S."/>
            <person name="Han J."/>
            <person name="Lapidus A."/>
            <person name="Cheng J.-F."/>
            <person name="Goodwin L."/>
            <person name="Pitluck S."/>
            <person name="Peters L."/>
            <person name="Land M.L."/>
            <person name="Hauser L."/>
            <person name="Siebers A."/>
            <person name="Thelen M."/>
            <person name="Hugenholtz P."/>
            <person name="Allgaier M."/>
            <person name="Woyke T.J."/>
        </authorList>
    </citation>
    <scope>NUCLEOTIDE SEQUENCE [LARGE SCALE GENOMIC DNA]</scope>
    <source>
        <strain evidence="1 2">154</strain>
    </source>
</reference>
<dbReference type="AlphaFoldDB" id="G4HF40"/>
<accession>G4HF40</accession>